<feature type="region of interest" description="Disordered" evidence="1">
    <location>
        <begin position="214"/>
        <end position="248"/>
    </location>
</feature>
<evidence type="ECO:0000256" key="2">
    <source>
        <dbReference type="SAM" id="Phobius"/>
    </source>
</evidence>
<dbReference type="AlphaFoldDB" id="A0A813LNG1"/>
<feature type="compositionally biased region" description="Basic and acidic residues" evidence="1">
    <location>
        <begin position="239"/>
        <end position="248"/>
    </location>
</feature>
<proteinExistence type="predicted"/>
<keyword evidence="2" id="KW-0812">Transmembrane</keyword>
<sequence>MQQHTPFRTNPACGWETQHLFVHCVLLLLLLLLRLLLLLILLLLLLLLVLLVLLLLPLQVPIYLRPPAGKTWFKAPDGTSFSRSPSSPAGFRTTSGLPAHALLSAASTTKMPPVQPCLERRLDAITGYRGFIPGVKAESVWGLSTVKAQDLAASIRPIEYQPGKVPEWNIPPDQFQQPRPFATCEVWRQQQQDPTHKWMGHSLPREAGLQAYGQGVQGFGGHKSLRGSRTGSLGASQPRHSDTLGPDQRHELNKLMSTERDCHPVDAHRPSVPGYAGFIPHRKLA</sequence>
<accession>A0A813LNG1</accession>
<name>A0A813LNG1_POLGL</name>
<feature type="transmembrane region" description="Helical" evidence="2">
    <location>
        <begin position="25"/>
        <end position="56"/>
    </location>
</feature>
<gene>
    <name evidence="3" type="ORF">PGLA2088_LOCUS46756</name>
</gene>
<organism evidence="3 4">
    <name type="scientific">Polarella glacialis</name>
    <name type="common">Dinoflagellate</name>
    <dbReference type="NCBI Taxonomy" id="89957"/>
    <lineage>
        <taxon>Eukaryota</taxon>
        <taxon>Sar</taxon>
        <taxon>Alveolata</taxon>
        <taxon>Dinophyceae</taxon>
        <taxon>Suessiales</taxon>
        <taxon>Suessiaceae</taxon>
        <taxon>Polarella</taxon>
    </lineage>
</organism>
<dbReference type="Proteomes" id="UP000626109">
    <property type="component" value="Unassembled WGS sequence"/>
</dbReference>
<evidence type="ECO:0000256" key="1">
    <source>
        <dbReference type="SAM" id="MobiDB-lite"/>
    </source>
</evidence>
<keyword evidence="2" id="KW-0472">Membrane</keyword>
<reference evidence="3" key="1">
    <citation type="submission" date="2021-02" db="EMBL/GenBank/DDBJ databases">
        <authorList>
            <person name="Dougan E. K."/>
            <person name="Rhodes N."/>
            <person name="Thang M."/>
            <person name="Chan C."/>
        </authorList>
    </citation>
    <scope>NUCLEOTIDE SEQUENCE</scope>
</reference>
<comment type="caution">
    <text evidence="3">The sequence shown here is derived from an EMBL/GenBank/DDBJ whole genome shotgun (WGS) entry which is preliminary data.</text>
</comment>
<protein>
    <submittedName>
        <fullName evidence="3">Uncharacterized protein</fullName>
    </submittedName>
</protein>
<dbReference type="EMBL" id="CAJNNW010036300">
    <property type="protein sequence ID" value="CAE8733237.1"/>
    <property type="molecule type" value="Genomic_DNA"/>
</dbReference>
<keyword evidence="2" id="KW-1133">Transmembrane helix</keyword>
<evidence type="ECO:0000313" key="3">
    <source>
        <dbReference type="EMBL" id="CAE8733237.1"/>
    </source>
</evidence>
<evidence type="ECO:0000313" key="4">
    <source>
        <dbReference type="Proteomes" id="UP000626109"/>
    </source>
</evidence>